<dbReference type="PANTHER" id="PTHR43280">
    <property type="entry name" value="ARAC-FAMILY TRANSCRIPTIONAL REGULATOR"/>
    <property type="match status" value="1"/>
</dbReference>
<evidence type="ECO:0000313" key="6">
    <source>
        <dbReference type="Proteomes" id="UP001589619"/>
    </source>
</evidence>
<dbReference type="Proteomes" id="UP001589619">
    <property type="component" value="Unassembled WGS sequence"/>
</dbReference>
<dbReference type="SUPFAM" id="SSF51215">
    <property type="entry name" value="Regulatory protein AraC"/>
    <property type="match status" value="1"/>
</dbReference>
<dbReference type="InterPro" id="IPR037923">
    <property type="entry name" value="HTH-like"/>
</dbReference>
<dbReference type="InterPro" id="IPR018060">
    <property type="entry name" value="HTH_AraC"/>
</dbReference>
<dbReference type="Pfam" id="PF02311">
    <property type="entry name" value="AraC_binding"/>
    <property type="match status" value="1"/>
</dbReference>
<evidence type="ECO:0000256" key="3">
    <source>
        <dbReference type="ARBA" id="ARBA00023163"/>
    </source>
</evidence>
<reference evidence="5 6" key="1">
    <citation type="submission" date="2024-09" db="EMBL/GenBank/DDBJ databases">
        <authorList>
            <person name="Sun Q."/>
            <person name="Mori K."/>
        </authorList>
    </citation>
    <scope>NUCLEOTIDE SEQUENCE [LARGE SCALE GENOMIC DNA]</scope>
    <source>
        <strain evidence="5 6">JCM 12520</strain>
    </source>
</reference>
<evidence type="ECO:0000313" key="5">
    <source>
        <dbReference type="EMBL" id="MFB9756257.1"/>
    </source>
</evidence>
<proteinExistence type="predicted"/>
<gene>
    <name evidence="5" type="ORF">ACFFNY_32165</name>
</gene>
<organism evidence="5 6">
    <name type="scientific">Paenibacillus hodogayensis</name>
    <dbReference type="NCBI Taxonomy" id="279208"/>
    <lineage>
        <taxon>Bacteria</taxon>
        <taxon>Bacillati</taxon>
        <taxon>Bacillota</taxon>
        <taxon>Bacilli</taxon>
        <taxon>Bacillales</taxon>
        <taxon>Paenibacillaceae</taxon>
        <taxon>Paenibacillus</taxon>
    </lineage>
</organism>
<feature type="domain" description="HTH araC/xylS-type" evidence="4">
    <location>
        <begin position="179"/>
        <end position="277"/>
    </location>
</feature>
<protein>
    <submittedName>
        <fullName evidence="5">AraC family transcriptional regulator</fullName>
    </submittedName>
</protein>
<dbReference type="SUPFAM" id="SSF46689">
    <property type="entry name" value="Homeodomain-like"/>
    <property type="match status" value="1"/>
</dbReference>
<name>A0ABV5W6R2_9BACL</name>
<evidence type="ECO:0000256" key="1">
    <source>
        <dbReference type="ARBA" id="ARBA00023015"/>
    </source>
</evidence>
<evidence type="ECO:0000259" key="4">
    <source>
        <dbReference type="PROSITE" id="PS01124"/>
    </source>
</evidence>
<keyword evidence="3" id="KW-0804">Transcription</keyword>
<dbReference type="InterPro" id="IPR014710">
    <property type="entry name" value="RmlC-like_jellyroll"/>
</dbReference>
<dbReference type="PANTHER" id="PTHR43280:SF34">
    <property type="entry name" value="ARAC-FAMILY TRANSCRIPTIONAL REGULATOR"/>
    <property type="match status" value="1"/>
</dbReference>
<sequence>MRLNITYENNIPINAFRWTPNEKLEPLHFHSSLEIGLCISGSGIFYFGEKQYRVGVGDIFIVNNRELHIAKSDECNPSTYIFINFDPRLLLDEEESLLLPFAYNSDYFDNRITSASPLAAPLGALIGQIWNELDAKEDGYKSMAKSALLELCVLLLRHYSTSMSKLEWKRMTDTFRRMRPALALVEDRFREPLELTDIADALLLSPSRVSHLFQQELGRCFKEYLLDLRINEAKRLLISTNLSAADVCFGSGFQSIPSFYRLFKSTVGLSPLDYRNKFSVHEIIENTKQELSR</sequence>
<accession>A0ABV5W6R2</accession>
<dbReference type="InterPro" id="IPR009057">
    <property type="entry name" value="Homeodomain-like_sf"/>
</dbReference>
<comment type="caution">
    <text evidence="5">The sequence shown here is derived from an EMBL/GenBank/DDBJ whole genome shotgun (WGS) entry which is preliminary data.</text>
</comment>
<dbReference type="Gene3D" id="2.60.120.10">
    <property type="entry name" value="Jelly Rolls"/>
    <property type="match status" value="1"/>
</dbReference>
<dbReference type="SMART" id="SM00342">
    <property type="entry name" value="HTH_ARAC"/>
    <property type="match status" value="1"/>
</dbReference>
<dbReference type="Pfam" id="PF12833">
    <property type="entry name" value="HTH_18"/>
    <property type="match status" value="1"/>
</dbReference>
<dbReference type="PROSITE" id="PS01124">
    <property type="entry name" value="HTH_ARAC_FAMILY_2"/>
    <property type="match status" value="1"/>
</dbReference>
<dbReference type="Gene3D" id="1.10.10.60">
    <property type="entry name" value="Homeodomain-like"/>
    <property type="match status" value="2"/>
</dbReference>
<keyword evidence="1" id="KW-0805">Transcription regulation</keyword>
<dbReference type="RefSeq" id="WP_344910376.1">
    <property type="nucleotide sequence ID" value="NZ_BAAAYO010000009.1"/>
</dbReference>
<keyword evidence="6" id="KW-1185">Reference proteome</keyword>
<evidence type="ECO:0000256" key="2">
    <source>
        <dbReference type="ARBA" id="ARBA00023125"/>
    </source>
</evidence>
<dbReference type="InterPro" id="IPR003313">
    <property type="entry name" value="AraC-bd"/>
</dbReference>
<dbReference type="EMBL" id="JBHMAG010000021">
    <property type="protein sequence ID" value="MFB9756257.1"/>
    <property type="molecule type" value="Genomic_DNA"/>
</dbReference>
<keyword evidence="2" id="KW-0238">DNA-binding</keyword>